<dbReference type="InterPro" id="IPR044678">
    <property type="entry name" value="COR27/28"/>
</dbReference>
<dbReference type="PANTHER" id="PTHR33676">
    <property type="entry name" value="COLD REGULATED PROTEIN 27"/>
    <property type="match status" value="1"/>
</dbReference>
<gene>
    <name evidence="2" type="ORF">D0Y65_018562</name>
</gene>
<dbReference type="EMBL" id="QZWG01000007">
    <property type="protein sequence ID" value="RZC03974.1"/>
    <property type="molecule type" value="Genomic_DNA"/>
</dbReference>
<organism evidence="2 3">
    <name type="scientific">Glycine soja</name>
    <name type="common">Wild soybean</name>
    <dbReference type="NCBI Taxonomy" id="3848"/>
    <lineage>
        <taxon>Eukaryota</taxon>
        <taxon>Viridiplantae</taxon>
        <taxon>Streptophyta</taxon>
        <taxon>Embryophyta</taxon>
        <taxon>Tracheophyta</taxon>
        <taxon>Spermatophyta</taxon>
        <taxon>Magnoliopsida</taxon>
        <taxon>eudicotyledons</taxon>
        <taxon>Gunneridae</taxon>
        <taxon>Pentapetalae</taxon>
        <taxon>rosids</taxon>
        <taxon>fabids</taxon>
        <taxon>Fabales</taxon>
        <taxon>Fabaceae</taxon>
        <taxon>Papilionoideae</taxon>
        <taxon>50 kb inversion clade</taxon>
        <taxon>NPAAA clade</taxon>
        <taxon>indigoferoid/millettioid clade</taxon>
        <taxon>Phaseoleae</taxon>
        <taxon>Glycine</taxon>
        <taxon>Glycine subgen. Soja</taxon>
    </lineage>
</organism>
<name>A0A445JZM7_GLYSO</name>
<evidence type="ECO:0000256" key="1">
    <source>
        <dbReference type="SAM" id="MobiDB-lite"/>
    </source>
</evidence>
<reference evidence="2 3" key="1">
    <citation type="submission" date="2018-09" db="EMBL/GenBank/DDBJ databases">
        <title>A high-quality reference genome of wild soybean provides a powerful tool to mine soybean genomes.</title>
        <authorList>
            <person name="Xie M."/>
            <person name="Chung C.Y.L."/>
            <person name="Li M.-W."/>
            <person name="Wong F.-L."/>
            <person name="Chan T.-F."/>
            <person name="Lam H.-M."/>
        </authorList>
    </citation>
    <scope>NUCLEOTIDE SEQUENCE [LARGE SCALE GENOMIC DNA]</scope>
    <source>
        <strain evidence="3">cv. W05</strain>
        <tissue evidence="2">Hypocotyl of etiolated seedlings</tissue>
    </source>
</reference>
<comment type="caution">
    <text evidence="2">The sequence shown here is derived from an EMBL/GenBank/DDBJ whole genome shotgun (WGS) entry which is preliminary data.</text>
</comment>
<feature type="compositionally biased region" description="Basic residues" evidence="1">
    <location>
        <begin position="1"/>
        <end position="12"/>
    </location>
</feature>
<sequence length="232" mass="26222">MEQHDLRRRRRSPPLTFDPKPLPELARSASASASSAVTVDNASKGFSHPPLSTRWTDQQHSLYIRSLEASFVNELHRSMRLHHLSLKNSTDEAYKCRFLQNSHNMPKQSLALQDGCQKKINLERVAPMLESTADSHVLAGSQFKLTSVDGGCSLREHGLLCDEEIHARGSSIFTLEMACSSTGSLKIYFLYAHCLSCRLDNDTFYPPIVSCTLFHTWLPYICRFFLSQNTCI</sequence>
<accession>A0A445JZM7</accession>
<dbReference type="Proteomes" id="UP000289340">
    <property type="component" value="Chromosome 7"/>
</dbReference>
<dbReference type="GO" id="GO:0009409">
    <property type="term" value="P:response to cold"/>
    <property type="evidence" value="ECO:0007669"/>
    <property type="project" value="InterPro"/>
</dbReference>
<evidence type="ECO:0000313" key="3">
    <source>
        <dbReference type="Proteomes" id="UP000289340"/>
    </source>
</evidence>
<feature type="region of interest" description="Disordered" evidence="1">
    <location>
        <begin position="1"/>
        <end position="29"/>
    </location>
</feature>
<dbReference type="AlphaFoldDB" id="A0A445JZM7"/>
<proteinExistence type="predicted"/>
<evidence type="ECO:0000313" key="2">
    <source>
        <dbReference type="EMBL" id="RZC03974.1"/>
    </source>
</evidence>
<protein>
    <submittedName>
        <fullName evidence="2">Uncharacterized protein</fullName>
    </submittedName>
</protein>
<dbReference type="GO" id="GO:0042752">
    <property type="term" value="P:regulation of circadian rhythm"/>
    <property type="evidence" value="ECO:0007669"/>
    <property type="project" value="InterPro"/>
</dbReference>
<keyword evidence="3" id="KW-1185">Reference proteome</keyword>
<dbReference type="PANTHER" id="PTHR33676:SF17">
    <property type="entry name" value="COLD-REGULATED PROTEIN 28"/>
    <property type="match status" value="1"/>
</dbReference>